<dbReference type="Proteomes" id="UP000051497">
    <property type="component" value="Unassembled WGS sequence"/>
</dbReference>
<evidence type="ECO:0000256" key="11">
    <source>
        <dbReference type="ARBA" id="ARBA00075356"/>
    </source>
</evidence>
<dbReference type="PANTHER" id="PTHR43226">
    <property type="entry name" value="XAA-PRO AMINOPEPTIDASE 3"/>
    <property type="match status" value="1"/>
</dbReference>
<evidence type="ECO:0000256" key="4">
    <source>
        <dbReference type="ARBA" id="ARBA00012574"/>
    </source>
</evidence>
<evidence type="ECO:0000256" key="1">
    <source>
        <dbReference type="ARBA" id="ARBA00001424"/>
    </source>
</evidence>
<evidence type="ECO:0000256" key="9">
    <source>
        <dbReference type="ARBA" id="ARBA00023211"/>
    </source>
</evidence>
<dbReference type="FunFam" id="3.90.230.10:FF:000002">
    <property type="entry name" value="Xaa-Pro aminopeptidase 3"/>
    <property type="match status" value="1"/>
</dbReference>
<dbReference type="PANTHER" id="PTHR43226:SF4">
    <property type="entry name" value="XAA-PRO AMINOPEPTIDASE 3"/>
    <property type="match status" value="1"/>
</dbReference>
<keyword evidence="6" id="KW-0479">Metal-binding</keyword>
<accession>A0A0Q9Z126</accession>
<dbReference type="PRINTS" id="PR00599">
    <property type="entry name" value="MAPEPTIDASE"/>
</dbReference>
<gene>
    <name evidence="14" type="primary">pepP</name>
    <name evidence="14" type="ORF">HT99x_00651</name>
    <name evidence="15" type="ORF">HT99x_014090</name>
</gene>
<evidence type="ECO:0000256" key="8">
    <source>
        <dbReference type="ARBA" id="ARBA00023049"/>
    </source>
</evidence>
<name>A0A0Q9Z126_9GAMM</name>
<dbReference type="GO" id="GO:0070006">
    <property type="term" value="F:metalloaminopeptidase activity"/>
    <property type="evidence" value="ECO:0007669"/>
    <property type="project" value="InterPro"/>
</dbReference>
<dbReference type="SMART" id="SM01011">
    <property type="entry name" value="AMP_N"/>
    <property type="match status" value="1"/>
</dbReference>
<dbReference type="RefSeq" id="WP_075065291.1">
    <property type="nucleotide sequence ID" value="NZ_LKAJ02000001.1"/>
</dbReference>
<keyword evidence="7 14" id="KW-0378">Hydrolase</keyword>
<dbReference type="GO" id="GO:0030145">
    <property type="term" value="F:manganese ion binding"/>
    <property type="evidence" value="ECO:0007669"/>
    <property type="project" value="InterPro"/>
</dbReference>
<sequence length="437" mass="49520">MLSQSSFKARRQKVFAQMHDNSIAVLSAAPLQHRNSDTEQPFRQDSYFYYLTGFDETFAIAVLLKQAGKEKFILFCQERDPSAEQWTGSRAGIHGAMEHYGADEAYSISEASLRFNALFADIQTIYFLINNNPAFDKKLLSWVETQRQKARKGVDAPSKFIDLRLILDEMRLFKTKEEIAILSQTCELSAHAHVQAMKNCKVGMYEYEVEAILLYEFYRKGSRHVAYPCIVAAGNNACVLHYTRNNSLINDNELVLVDAGAELQGYAADITRTFPANGRFTKEQQAIYELVLASQMAAIEAITPQATWDQMQNTILQVLVQGLVDLGLLRGDVATLIEEKAYLPFYMHNSGHWLGLDVHDVGHYKVNAGWRKLEKGMVFTVEPGLYIAHDNQQVAEKWRGIGVRIEDDIFIDDEVVVLTKDVPKTVEEITKIMQTKA</sequence>
<dbReference type="SUPFAM" id="SSF55920">
    <property type="entry name" value="Creatinase/aminopeptidase"/>
    <property type="match status" value="1"/>
</dbReference>
<evidence type="ECO:0000313" key="15">
    <source>
        <dbReference type="EMBL" id="MCS5712567.1"/>
    </source>
</evidence>
<dbReference type="PATRIC" id="fig|1590043.3.peg.652"/>
<dbReference type="OrthoDB" id="9806388at2"/>
<evidence type="ECO:0000313" key="14">
    <source>
        <dbReference type="EMBL" id="KRG22232.1"/>
    </source>
</evidence>
<proteinExistence type="inferred from homology"/>
<dbReference type="InterPro" id="IPR036005">
    <property type="entry name" value="Creatinase/aminopeptidase-like"/>
</dbReference>
<dbReference type="EMBL" id="LKAJ02000001">
    <property type="protein sequence ID" value="MCS5712567.1"/>
    <property type="molecule type" value="Genomic_DNA"/>
</dbReference>
<dbReference type="GO" id="GO:0005829">
    <property type="term" value="C:cytosol"/>
    <property type="evidence" value="ECO:0007669"/>
    <property type="project" value="TreeGrafter"/>
</dbReference>
<evidence type="ECO:0000256" key="6">
    <source>
        <dbReference type="ARBA" id="ARBA00022723"/>
    </source>
</evidence>
<evidence type="ECO:0000313" key="16">
    <source>
        <dbReference type="Proteomes" id="UP000051497"/>
    </source>
</evidence>
<protein>
    <recommendedName>
        <fullName evidence="10">Xaa-Pro aminopeptidase</fullName>
        <ecNumber evidence="4">3.4.11.9</ecNumber>
    </recommendedName>
    <alternativeName>
        <fullName evidence="11">Aminopeptidase P II</fullName>
    </alternativeName>
    <alternativeName>
        <fullName evidence="12">X-Pro aminopeptidase</fullName>
    </alternativeName>
</protein>
<dbReference type="GO" id="GO:0006508">
    <property type="term" value="P:proteolysis"/>
    <property type="evidence" value="ECO:0007669"/>
    <property type="project" value="UniProtKB-KW"/>
</dbReference>
<evidence type="ECO:0000259" key="13">
    <source>
        <dbReference type="SMART" id="SM01011"/>
    </source>
</evidence>
<keyword evidence="9" id="KW-0464">Manganese</keyword>
<reference evidence="14" key="1">
    <citation type="submission" date="2015-09" db="EMBL/GenBank/DDBJ databases">
        <title>Draft Genome Sequences of Two Novel Amoeba-resistant Intranuclear Bacteria, Candidatus Berkiella cookevillensis and Candidatus Berkiella aquae.</title>
        <authorList>
            <person name="Mehari Y.T."/>
            <person name="Arivett B.A."/>
            <person name="Farone A.L."/>
            <person name="Gunderson J.H."/>
            <person name="Farone M.B."/>
        </authorList>
    </citation>
    <scope>NUCLEOTIDE SEQUENCE [LARGE SCALE GENOMIC DNA]</scope>
    <source>
        <strain evidence="14">HT99</strain>
    </source>
</reference>
<evidence type="ECO:0000256" key="5">
    <source>
        <dbReference type="ARBA" id="ARBA00022670"/>
    </source>
</evidence>
<keyword evidence="14" id="KW-0031">Aminopeptidase</keyword>
<comment type="caution">
    <text evidence="14">The sequence shown here is derived from an EMBL/GenBank/DDBJ whole genome shotgun (WGS) entry which is preliminary data.</text>
</comment>
<dbReference type="InterPro" id="IPR052433">
    <property type="entry name" value="X-Pro_dipept-like"/>
</dbReference>
<evidence type="ECO:0000256" key="7">
    <source>
        <dbReference type="ARBA" id="ARBA00022801"/>
    </source>
</evidence>
<organism evidence="14">
    <name type="scientific">Candidatus Berkiella aquae</name>
    <dbReference type="NCBI Taxonomy" id="295108"/>
    <lineage>
        <taxon>Bacteria</taxon>
        <taxon>Pseudomonadati</taxon>
        <taxon>Pseudomonadota</taxon>
        <taxon>Gammaproteobacteria</taxon>
        <taxon>Candidatus Berkiellales</taxon>
        <taxon>Candidatus Berkiellaceae</taxon>
        <taxon>Candidatus Berkiella</taxon>
    </lineage>
</organism>
<comment type="similarity">
    <text evidence="3">Belongs to the peptidase M24B family.</text>
</comment>
<keyword evidence="5" id="KW-0645">Protease</keyword>
<dbReference type="InterPro" id="IPR001714">
    <property type="entry name" value="Pept_M24_MAP"/>
</dbReference>
<dbReference type="STRING" id="295108.HT99x_00651"/>
<dbReference type="SUPFAM" id="SSF53092">
    <property type="entry name" value="Creatinase/prolidase N-terminal domain"/>
    <property type="match status" value="1"/>
</dbReference>
<evidence type="ECO:0000256" key="3">
    <source>
        <dbReference type="ARBA" id="ARBA00008766"/>
    </source>
</evidence>
<evidence type="ECO:0000256" key="12">
    <source>
        <dbReference type="ARBA" id="ARBA00081411"/>
    </source>
</evidence>
<keyword evidence="8" id="KW-0482">Metalloprotease</keyword>
<keyword evidence="16" id="KW-1185">Reference proteome</keyword>
<dbReference type="Gene3D" id="3.90.230.10">
    <property type="entry name" value="Creatinase/methionine aminopeptidase superfamily"/>
    <property type="match status" value="1"/>
</dbReference>
<dbReference type="Pfam" id="PF05195">
    <property type="entry name" value="AMP_N"/>
    <property type="match status" value="1"/>
</dbReference>
<dbReference type="CDD" id="cd01087">
    <property type="entry name" value="Prolidase"/>
    <property type="match status" value="1"/>
</dbReference>
<dbReference type="AlphaFoldDB" id="A0A0Q9Z126"/>
<reference evidence="15" key="3">
    <citation type="submission" date="2021-06" db="EMBL/GenBank/DDBJ databases">
        <title>Genomic Description and Analysis of Intracellular Bacteria, Candidatus Berkiella cookevillensis and Candidatus Berkiella aquae.</title>
        <authorList>
            <person name="Kidane D.T."/>
            <person name="Mehari Y.T."/>
            <person name="Rice F.C."/>
            <person name="Arivett B.A."/>
            <person name="Farone A.L."/>
            <person name="Berk S.G."/>
            <person name="Farone M.B."/>
        </authorList>
    </citation>
    <scope>NUCLEOTIDE SEQUENCE</scope>
    <source>
        <strain evidence="15">HT99</strain>
    </source>
</reference>
<evidence type="ECO:0000256" key="2">
    <source>
        <dbReference type="ARBA" id="ARBA00001936"/>
    </source>
</evidence>
<comment type="cofactor">
    <cofactor evidence="2">
        <name>Mn(2+)</name>
        <dbReference type="ChEBI" id="CHEBI:29035"/>
    </cofactor>
</comment>
<dbReference type="EMBL" id="LKAJ01000002">
    <property type="protein sequence ID" value="KRG22232.1"/>
    <property type="molecule type" value="Genomic_DNA"/>
</dbReference>
<dbReference type="InterPro" id="IPR000994">
    <property type="entry name" value="Pept_M24"/>
</dbReference>
<dbReference type="Gene3D" id="3.40.350.10">
    <property type="entry name" value="Creatinase/prolidase N-terminal domain"/>
    <property type="match status" value="1"/>
</dbReference>
<evidence type="ECO:0000256" key="10">
    <source>
        <dbReference type="ARBA" id="ARBA00069363"/>
    </source>
</evidence>
<comment type="catalytic activity">
    <reaction evidence="1">
        <text>Release of any N-terminal amino acid, including proline, that is linked to proline, even from a dipeptide or tripeptide.</text>
        <dbReference type="EC" id="3.4.11.9"/>
    </reaction>
</comment>
<feature type="domain" description="Aminopeptidase P N-terminal" evidence="13">
    <location>
        <begin position="2"/>
        <end position="136"/>
    </location>
</feature>
<dbReference type="EC" id="3.4.11.9" evidence="4"/>
<reference evidence="15" key="2">
    <citation type="journal article" date="2016" name="Genome Announc.">
        <title>Draft Genome Sequences of Two Novel Amoeba-Resistant Intranuclear Bacteria, 'Candidatus Berkiella cookevillensis' and 'Candidatus Berkiella aquae'.</title>
        <authorList>
            <person name="Mehari Y.T."/>
            <person name="Arivett B.A."/>
            <person name="Farone A.L."/>
            <person name="Gunderson J.H."/>
            <person name="Farone M.B."/>
        </authorList>
    </citation>
    <scope>NUCLEOTIDE SEQUENCE</scope>
    <source>
        <strain evidence="15">HT99</strain>
    </source>
</reference>
<dbReference type="Pfam" id="PF00557">
    <property type="entry name" value="Peptidase_M24"/>
    <property type="match status" value="1"/>
</dbReference>
<dbReference type="InterPro" id="IPR029149">
    <property type="entry name" value="Creatin/AminoP/Spt16_N"/>
</dbReference>
<dbReference type="InterPro" id="IPR007865">
    <property type="entry name" value="Aminopep_P_N"/>
</dbReference>